<dbReference type="Pfam" id="PF05013">
    <property type="entry name" value="FGase"/>
    <property type="match status" value="1"/>
</dbReference>
<proteinExistence type="predicted"/>
<dbReference type="eggNOG" id="COG3741">
    <property type="taxonomic scope" value="Bacteria"/>
</dbReference>
<accession>A0A062UC99</accession>
<dbReference type="STRING" id="1280946.HY29_16185"/>
<keyword evidence="2" id="KW-1185">Reference proteome</keyword>
<evidence type="ECO:0000313" key="2">
    <source>
        <dbReference type="Proteomes" id="UP000027037"/>
    </source>
</evidence>
<sequence>MLDLPANWETISQMTDAPQFLDRSAHFQSAQDASEPAAAPIRYEAPFTLNFPEKMYGPVIFASPHSGNVYPDSMKSALCVPLETVRRTEDAFVEELFEDAPAHGGMLMAARYARSVTDLNRDPRELDPTMFHDGVPRACGAPTARVEAGLGCLPRVASRGEEIYGQRMSCAEGAARLSDIHDAYHDRLSQELTTLKETHGRVILIDCHSMPSVQPGRRHLADIVLGDRFGSSCDPRLTGRVERTFRAHGLTVARNAPYAGGYTTRRYGRPKRNVHALQIEINRGLYMDEEAVHPSANFESMRTIVSAVIQEILVASGQVPLR</sequence>
<evidence type="ECO:0008006" key="3">
    <source>
        <dbReference type="Google" id="ProtNLM"/>
    </source>
</evidence>
<protein>
    <recommendedName>
        <fullName evidence="3">N-formylglutamate amidohydrolase</fullName>
    </recommendedName>
</protein>
<comment type="caution">
    <text evidence="1">The sequence shown here is derived from an EMBL/GenBank/DDBJ whole genome shotgun (WGS) entry which is preliminary data.</text>
</comment>
<dbReference type="InterPro" id="IPR007709">
    <property type="entry name" value="N-FG_amidohydro"/>
</dbReference>
<organism evidence="1 2">
    <name type="scientific">Hyphomonas beringensis</name>
    <dbReference type="NCBI Taxonomy" id="1280946"/>
    <lineage>
        <taxon>Bacteria</taxon>
        <taxon>Pseudomonadati</taxon>
        <taxon>Pseudomonadota</taxon>
        <taxon>Alphaproteobacteria</taxon>
        <taxon>Hyphomonadales</taxon>
        <taxon>Hyphomonadaceae</taxon>
        <taxon>Hyphomonas</taxon>
    </lineage>
</organism>
<reference evidence="1 2" key="1">
    <citation type="journal article" date="2014" name="Antonie Van Leeuwenhoek">
        <title>Hyphomonas beringensis sp. nov. and Hyphomonas chukchiensis sp. nov., isolated from surface seawater of the Bering Sea and Chukchi Sea.</title>
        <authorList>
            <person name="Li C."/>
            <person name="Lai Q."/>
            <person name="Li G."/>
            <person name="Dong C."/>
            <person name="Wang J."/>
            <person name="Liao Y."/>
            <person name="Shao Z."/>
        </authorList>
    </citation>
    <scope>NUCLEOTIDE SEQUENCE [LARGE SCALE GENOMIC DNA]</scope>
    <source>
        <strain evidence="1 2">25B14_1</strain>
    </source>
</reference>
<dbReference type="SUPFAM" id="SSF53187">
    <property type="entry name" value="Zn-dependent exopeptidases"/>
    <property type="match status" value="1"/>
</dbReference>
<dbReference type="PATRIC" id="fig|1280946.3.peg.2401"/>
<dbReference type="Proteomes" id="UP000027037">
    <property type="component" value="Unassembled WGS sequence"/>
</dbReference>
<dbReference type="EMBL" id="AWFF01000046">
    <property type="protein sequence ID" value="KCZ53745.1"/>
    <property type="molecule type" value="Genomic_DNA"/>
</dbReference>
<name>A0A062UC99_9PROT</name>
<evidence type="ECO:0000313" key="1">
    <source>
        <dbReference type="EMBL" id="KCZ53745.1"/>
    </source>
</evidence>
<dbReference type="AlphaFoldDB" id="A0A062UC99"/>
<dbReference type="RefSeq" id="WP_241765196.1">
    <property type="nucleotide sequence ID" value="NZ_AWFF01000046.1"/>
</dbReference>
<dbReference type="Gene3D" id="3.40.630.40">
    <property type="entry name" value="Zn-dependent exopeptidases"/>
    <property type="match status" value="1"/>
</dbReference>
<gene>
    <name evidence="1" type="ORF">HY29_16185</name>
</gene>